<keyword evidence="3" id="KW-1185">Reference proteome</keyword>
<evidence type="ECO:0000313" key="2">
    <source>
        <dbReference type="EMBL" id="RSH83256.1"/>
    </source>
</evidence>
<evidence type="ECO:0000313" key="3">
    <source>
        <dbReference type="Proteomes" id="UP000279236"/>
    </source>
</evidence>
<name>A0A427XWI1_9TREE</name>
<sequence>MSYPPDTHYYSRYQHYQQASPQQTGEPVAHPSGSIRAIPVGVPLPRQVGPPPVHSPPGFHSPPGLHSPLGLPSPVSVYSDPSSFSPPALAAPISTANSIIGASPQPGLLSPLNFDVVSGPHSRPNSSYGRHYTAQTQVSPTLLPLMTTTTTAATATAQPSHGSGCYPSGYPESVKFSFSLLLTDDHWNKLCVAINQFMFKERMYPFGLHIDRKKSHDAPTSPSGSSAGPSTTVMMVGATAWDGEFEEQIMILIREAVADRDLDIVVHQSRSSQ</sequence>
<organism evidence="2 3">
    <name type="scientific">Apiotrichum porosum</name>
    <dbReference type="NCBI Taxonomy" id="105984"/>
    <lineage>
        <taxon>Eukaryota</taxon>
        <taxon>Fungi</taxon>
        <taxon>Dikarya</taxon>
        <taxon>Basidiomycota</taxon>
        <taxon>Agaricomycotina</taxon>
        <taxon>Tremellomycetes</taxon>
        <taxon>Trichosporonales</taxon>
        <taxon>Trichosporonaceae</taxon>
        <taxon>Apiotrichum</taxon>
    </lineage>
</organism>
<gene>
    <name evidence="2" type="ORF">EHS24_006926</name>
</gene>
<proteinExistence type="predicted"/>
<accession>A0A427XWI1</accession>
<dbReference type="AlphaFoldDB" id="A0A427XWI1"/>
<feature type="region of interest" description="Disordered" evidence="1">
    <location>
        <begin position="17"/>
        <end position="67"/>
    </location>
</feature>
<dbReference type="Proteomes" id="UP000279236">
    <property type="component" value="Unassembled WGS sequence"/>
</dbReference>
<dbReference type="EMBL" id="RSCE01000004">
    <property type="protein sequence ID" value="RSH83256.1"/>
    <property type="molecule type" value="Genomic_DNA"/>
</dbReference>
<comment type="caution">
    <text evidence="2">The sequence shown here is derived from an EMBL/GenBank/DDBJ whole genome shotgun (WGS) entry which is preliminary data.</text>
</comment>
<evidence type="ECO:0000256" key="1">
    <source>
        <dbReference type="SAM" id="MobiDB-lite"/>
    </source>
</evidence>
<reference evidence="2 3" key="1">
    <citation type="submission" date="2018-11" db="EMBL/GenBank/DDBJ databases">
        <title>Genome sequence of Apiotrichum porosum DSM 27194.</title>
        <authorList>
            <person name="Aliyu H."/>
            <person name="Gorte O."/>
            <person name="Ochsenreither K."/>
        </authorList>
    </citation>
    <scope>NUCLEOTIDE SEQUENCE [LARGE SCALE GENOMIC DNA]</scope>
    <source>
        <strain evidence="2 3">DSM 27194</strain>
    </source>
</reference>
<protein>
    <submittedName>
        <fullName evidence="2">Uncharacterized protein</fullName>
    </submittedName>
</protein>
<dbReference type="RefSeq" id="XP_028477208.1">
    <property type="nucleotide sequence ID" value="XM_028622316.1"/>
</dbReference>
<dbReference type="GeneID" id="39591469"/>